<evidence type="ECO:0000313" key="2">
    <source>
        <dbReference type="EMBL" id="RVU27046.1"/>
    </source>
</evidence>
<dbReference type="RefSeq" id="WP_127802597.1">
    <property type="nucleotide sequence ID" value="NZ_SACY01000001.1"/>
</dbReference>
<gene>
    <name evidence="2" type="ORF">EOJ36_03355</name>
</gene>
<accession>A0A437PXQ1</accession>
<evidence type="ECO:0000259" key="1">
    <source>
        <dbReference type="PROSITE" id="PS50003"/>
    </source>
</evidence>
<feature type="domain" description="PH" evidence="1">
    <location>
        <begin position="1"/>
        <end position="42"/>
    </location>
</feature>
<dbReference type="Proteomes" id="UP000282832">
    <property type="component" value="Unassembled WGS sequence"/>
</dbReference>
<proteinExistence type="predicted"/>
<dbReference type="AlphaFoldDB" id="A0A437PXQ1"/>
<keyword evidence="3" id="KW-1185">Reference proteome</keyword>
<organism evidence="2 3">
    <name type="scientific">Sandaracinomonas limnophila</name>
    <dbReference type="NCBI Taxonomy" id="1862386"/>
    <lineage>
        <taxon>Bacteria</taxon>
        <taxon>Pseudomonadati</taxon>
        <taxon>Bacteroidota</taxon>
        <taxon>Cytophagia</taxon>
        <taxon>Cytophagales</taxon>
        <taxon>Flectobacillaceae</taxon>
        <taxon>Sandaracinomonas</taxon>
    </lineage>
</organism>
<dbReference type="EMBL" id="SACY01000001">
    <property type="protein sequence ID" value="RVU27046.1"/>
    <property type="molecule type" value="Genomic_DNA"/>
</dbReference>
<dbReference type="OrthoDB" id="963672at2"/>
<dbReference type="InterPro" id="IPR001849">
    <property type="entry name" value="PH_domain"/>
</dbReference>
<comment type="caution">
    <text evidence="2">The sequence shown here is derived from an EMBL/GenBank/DDBJ whole genome shotgun (WGS) entry which is preliminary data.</text>
</comment>
<dbReference type="PROSITE" id="PS50003">
    <property type="entry name" value="PH_DOMAIN"/>
    <property type="match status" value="1"/>
</dbReference>
<sequence>MQRFVFIIRGPVKGISTEEILANEQELEKIREWLKGLKQTYQDMLFQKLGAPQQVLSQSGTIENTLLKIIDGGEISQIVTLILHSWEDAQKIAHSFPFPSTYYTLELRELI</sequence>
<name>A0A437PXQ1_9BACT</name>
<reference evidence="2 3" key="1">
    <citation type="submission" date="2019-01" db="EMBL/GenBank/DDBJ databases">
        <authorList>
            <person name="Chen W.-M."/>
        </authorList>
    </citation>
    <scope>NUCLEOTIDE SEQUENCE [LARGE SCALE GENOMIC DNA]</scope>
    <source>
        <strain evidence="2 3">FSY-15</strain>
    </source>
</reference>
<evidence type="ECO:0000313" key="3">
    <source>
        <dbReference type="Proteomes" id="UP000282832"/>
    </source>
</evidence>
<protein>
    <recommendedName>
        <fullName evidence="1">PH domain-containing protein</fullName>
    </recommendedName>
</protein>